<gene>
    <name evidence="1" type="ORF">DCC81_24760</name>
</gene>
<dbReference type="AlphaFoldDB" id="A0A2T7BBM8"/>
<dbReference type="OrthoDB" id="670632at2"/>
<accession>A0A2T7BBM8</accession>
<sequence length="187" mass="20738">MSCYNAILDKRVLPATPSVPPSTTWQAVSLQDMKDYLRVDFDDDSQLISSLIDAATRLLEATFNVGITQKQLQVALNNSCGGIMLPGAPVADDVVVKDRHGNELDTSKYCLTGLDVKYLEWPQCQYLVLTYTSGYAPEMVPEAFKTAIKQQVTWMYEHRGDEDATSKICPQASATMAPFSNVNPFFL</sequence>
<evidence type="ECO:0000313" key="1">
    <source>
        <dbReference type="EMBL" id="PUZ21802.1"/>
    </source>
</evidence>
<organism evidence="1 2">
    <name type="scientific">Chitinophaga parva</name>
    <dbReference type="NCBI Taxonomy" id="2169414"/>
    <lineage>
        <taxon>Bacteria</taxon>
        <taxon>Pseudomonadati</taxon>
        <taxon>Bacteroidota</taxon>
        <taxon>Chitinophagia</taxon>
        <taxon>Chitinophagales</taxon>
        <taxon>Chitinophagaceae</taxon>
        <taxon>Chitinophaga</taxon>
    </lineage>
</organism>
<dbReference type="CDD" id="cd08054">
    <property type="entry name" value="gp6"/>
    <property type="match status" value="1"/>
</dbReference>
<dbReference type="InterPro" id="IPR021146">
    <property type="entry name" value="Phage_gp6-like_head-tail"/>
</dbReference>
<dbReference type="Pfam" id="PF05135">
    <property type="entry name" value="Phage_connect_1"/>
    <property type="match status" value="1"/>
</dbReference>
<evidence type="ECO:0008006" key="3">
    <source>
        <dbReference type="Google" id="ProtNLM"/>
    </source>
</evidence>
<dbReference type="Gene3D" id="1.10.3230.30">
    <property type="entry name" value="Phage gp6-like head-tail connector protein"/>
    <property type="match status" value="1"/>
</dbReference>
<comment type="caution">
    <text evidence="1">The sequence shown here is derived from an EMBL/GenBank/DDBJ whole genome shotgun (WGS) entry which is preliminary data.</text>
</comment>
<keyword evidence="2" id="KW-1185">Reference proteome</keyword>
<evidence type="ECO:0000313" key="2">
    <source>
        <dbReference type="Proteomes" id="UP000244450"/>
    </source>
</evidence>
<dbReference type="NCBIfam" id="TIGR01560">
    <property type="entry name" value="put_DNA_pack"/>
    <property type="match status" value="1"/>
</dbReference>
<dbReference type="RefSeq" id="WP_108689451.1">
    <property type="nucleotide sequence ID" value="NZ_QCYK01000004.1"/>
</dbReference>
<reference evidence="1 2" key="1">
    <citation type="submission" date="2018-04" db="EMBL/GenBank/DDBJ databases">
        <title>Chitinophaga fuyangensis sp. nov., isolated from soil in a chemical factory.</title>
        <authorList>
            <person name="Chen K."/>
        </authorList>
    </citation>
    <scope>NUCLEOTIDE SEQUENCE [LARGE SCALE GENOMIC DNA]</scope>
    <source>
        <strain evidence="1 2">LY-1</strain>
    </source>
</reference>
<dbReference type="EMBL" id="QCYK01000004">
    <property type="protein sequence ID" value="PUZ21802.1"/>
    <property type="molecule type" value="Genomic_DNA"/>
</dbReference>
<proteinExistence type="predicted"/>
<name>A0A2T7BBM8_9BACT</name>
<dbReference type="Proteomes" id="UP000244450">
    <property type="component" value="Unassembled WGS sequence"/>
</dbReference>
<protein>
    <recommendedName>
        <fullName evidence="3">Phage gp6-like head-tail connector protein</fullName>
    </recommendedName>
</protein>
<dbReference type="InterPro" id="IPR006450">
    <property type="entry name" value="Phage_HK97_gp6-like"/>
</dbReference>